<dbReference type="InterPro" id="IPR050560">
    <property type="entry name" value="MYB_TF"/>
</dbReference>
<protein>
    <recommendedName>
        <fullName evidence="6">Myb-like DNA-binding domain containing protein</fullName>
    </recommendedName>
</protein>
<dbReference type="Pfam" id="PF00249">
    <property type="entry name" value="Myb_DNA-binding"/>
    <property type="match status" value="2"/>
</dbReference>
<feature type="domain" description="Myb-like" evidence="2">
    <location>
        <begin position="113"/>
        <end position="163"/>
    </location>
</feature>
<keyword evidence="5" id="KW-1185">Reference proteome</keyword>
<dbReference type="VEuPathDB" id="TrichDB:TRFO_10103"/>
<evidence type="ECO:0000259" key="3">
    <source>
        <dbReference type="PROSITE" id="PS51294"/>
    </source>
</evidence>
<evidence type="ECO:0008006" key="6">
    <source>
        <dbReference type="Google" id="ProtNLM"/>
    </source>
</evidence>
<proteinExistence type="predicted"/>
<dbReference type="InterPro" id="IPR001005">
    <property type="entry name" value="SANT/Myb"/>
</dbReference>
<dbReference type="GeneID" id="94829946"/>
<dbReference type="PANTHER" id="PTHR45614:SF253">
    <property type="entry name" value="CHROMOSOME UNDETERMINED SCAFFOLD_38, WHOLE GENOME SHOTGUN SEQUENCE"/>
    <property type="match status" value="1"/>
</dbReference>
<dbReference type="AlphaFoldDB" id="A0A1J4JAI3"/>
<sequence>MIVNILMRTVNYIYNILLYSINSFNSTHHIGSFLLLHCDILDTMIKKSKRVRTSELLSRAQNCRRRVFSVSEDKTIIKCVTAAKFDNNWEAVAKLLPWRTPRQCRDRWTYYLSPNNNLAPFTPEEDQIIVQKVNELGTKWAVISKMMPGRSDNSIKNRWYSKLKSRCDVDDNGIYSLDPRKVVDEPNNKRIGHKKKQQQQQQIEKKHPDVVAPKDVIPNNSANAIIDLNDRNRSSEESESSSDTQSPKDVDFWDGEMIDWPVELLNFTIEPTFDFF</sequence>
<dbReference type="EMBL" id="MLAK01001193">
    <property type="protein sequence ID" value="OHS96182.1"/>
    <property type="molecule type" value="Genomic_DNA"/>
</dbReference>
<feature type="compositionally biased region" description="Basic and acidic residues" evidence="1">
    <location>
        <begin position="178"/>
        <end position="188"/>
    </location>
</feature>
<reference evidence="4" key="1">
    <citation type="submission" date="2016-10" db="EMBL/GenBank/DDBJ databases">
        <authorList>
            <person name="Benchimol M."/>
            <person name="Almeida L.G."/>
            <person name="Vasconcelos A.T."/>
            <person name="Perreira-Neves A."/>
            <person name="Rosa I.A."/>
            <person name="Tasca T."/>
            <person name="Bogo M.R."/>
            <person name="de Souza W."/>
        </authorList>
    </citation>
    <scope>NUCLEOTIDE SEQUENCE [LARGE SCALE GENOMIC DNA]</scope>
    <source>
        <strain evidence="4">K</strain>
    </source>
</reference>
<evidence type="ECO:0000313" key="5">
    <source>
        <dbReference type="Proteomes" id="UP000179807"/>
    </source>
</evidence>
<feature type="domain" description="HTH myb-type" evidence="3">
    <location>
        <begin position="120"/>
        <end position="167"/>
    </location>
</feature>
<dbReference type="PROSITE" id="PS50090">
    <property type="entry name" value="MYB_LIKE"/>
    <property type="match status" value="2"/>
</dbReference>
<evidence type="ECO:0000256" key="1">
    <source>
        <dbReference type="SAM" id="MobiDB-lite"/>
    </source>
</evidence>
<accession>A0A1J4JAI3</accession>
<evidence type="ECO:0000259" key="2">
    <source>
        <dbReference type="PROSITE" id="PS50090"/>
    </source>
</evidence>
<feature type="region of interest" description="Disordered" evidence="1">
    <location>
        <begin position="178"/>
        <end position="252"/>
    </location>
</feature>
<dbReference type="Proteomes" id="UP000179807">
    <property type="component" value="Unassembled WGS sequence"/>
</dbReference>
<dbReference type="SUPFAM" id="SSF46689">
    <property type="entry name" value="Homeodomain-like"/>
    <property type="match status" value="1"/>
</dbReference>
<gene>
    <name evidence="4" type="ORF">TRFO_10103</name>
</gene>
<dbReference type="GO" id="GO:0005634">
    <property type="term" value="C:nucleus"/>
    <property type="evidence" value="ECO:0007669"/>
    <property type="project" value="TreeGrafter"/>
</dbReference>
<dbReference type="RefSeq" id="XP_068349319.1">
    <property type="nucleotide sequence ID" value="XM_068495242.1"/>
</dbReference>
<dbReference type="Gene3D" id="1.10.10.60">
    <property type="entry name" value="Homeodomain-like"/>
    <property type="match status" value="2"/>
</dbReference>
<feature type="domain" description="HTH myb-type" evidence="3">
    <location>
        <begin position="60"/>
        <end position="116"/>
    </location>
</feature>
<dbReference type="GO" id="GO:0000981">
    <property type="term" value="F:DNA-binding transcription factor activity, RNA polymerase II-specific"/>
    <property type="evidence" value="ECO:0007669"/>
    <property type="project" value="TreeGrafter"/>
</dbReference>
<dbReference type="InterPro" id="IPR017930">
    <property type="entry name" value="Myb_dom"/>
</dbReference>
<dbReference type="SMART" id="SM00717">
    <property type="entry name" value="SANT"/>
    <property type="match status" value="2"/>
</dbReference>
<evidence type="ECO:0000313" key="4">
    <source>
        <dbReference type="EMBL" id="OHS96182.1"/>
    </source>
</evidence>
<dbReference type="PANTHER" id="PTHR45614">
    <property type="entry name" value="MYB PROTEIN-RELATED"/>
    <property type="match status" value="1"/>
</dbReference>
<dbReference type="PROSITE" id="PS51294">
    <property type="entry name" value="HTH_MYB"/>
    <property type="match status" value="2"/>
</dbReference>
<dbReference type="CDD" id="cd00167">
    <property type="entry name" value="SANT"/>
    <property type="match status" value="2"/>
</dbReference>
<dbReference type="OrthoDB" id="2143914at2759"/>
<name>A0A1J4JAI3_9EUKA</name>
<organism evidence="4 5">
    <name type="scientific">Tritrichomonas foetus</name>
    <dbReference type="NCBI Taxonomy" id="1144522"/>
    <lineage>
        <taxon>Eukaryota</taxon>
        <taxon>Metamonada</taxon>
        <taxon>Parabasalia</taxon>
        <taxon>Tritrichomonadida</taxon>
        <taxon>Tritrichomonadidae</taxon>
        <taxon>Tritrichomonas</taxon>
    </lineage>
</organism>
<dbReference type="GO" id="GO:0000978">
    <property type="term" value="F:RNA polymerase II cis-regulatory region sequence-specific DNA binding"/>
    <property type="evidence" value="ECO:0007669"/>
    <property type="project" value="TreeGrafter"/>
</dbReference>
<comment type="caution">
    <text evidence="4">The sequence shown here is derived from an EMBL/GenBank/DDBJ whole genome shotgun (WGS) entry which is preliminary data.</text>
</comment>
<dbReference type="InterPro" id="IPR009057">
    <property type="entry name" value="Homeodomain-like_sf"/>
</dbReference>
<feature type="domain" description="Myb-like" evidence="2">
    <location>
        <begin position="60"/>
        <end position="112"/>
    </location>
</feature>